<keyword evidence="9" id="KW-0472">Membrane</keyword>
<evidence type="ECO:0000313" key="10">
    <source>
        <dbReference type="EMBL" id="QCD93781.1"/>
    </source>
</evidence>
<protein>
    <submittedName>
        <fullName evidence="10">Ferulate-5-hydroxylase</fullName>
    </submittedName>
</protein>
<evidence type="ECO:0000256" key="8">
    <source>
        <dbReference type="ARBA" id="ARBA00023033"/>
    </source>
</evidence>
<dbReference type="EMBL" id="CP039349">
    <property type="protein sequence ID" value="QCD93781.1"/>
    <property type="molecule type" value="Genomic_DNA"/>
</dbReference>
<dbReference type="InterPro" id="IPR001128">
    <property type="entry name" value="Cyt_P450"/>
</dbReference>
<sequence>MTHDLSFPSRPKRISSQYISYGGKGLVFSEYGPYWRNMKKLCTVELLIALKVDMFSPMRSELLAEFVSCLQKTASSHEVIDISYTVGDVIENLTYKMIFGRSKDDRFDVKNLVREVLIQCNKKHDQET</sequence>
<dbReference type="SUPFAM" id="SSF48264">
    <property type="entry name" value="Cytochrome P450"/>
    <property type="match status" value="1"/>
</dbReference>
<keyword evidence="4" id="KW-0349">Heme</keyword>
<comment type="similarity">
    <text evidence="3">Belongs to the cytochrome P450 family.</text>
</comment>
<comment type="cofactor">
    <cofactor evidence="1">
        <name>heme</name>
        <dbReference type="ChEBI" id="CHEBI:30413"/>
    </cofactor>
</comment>
<proteinExistence type="inferred from homology"/>
<dbReference type="Pfam" id="PF00067">
    <property type="entry name" value="p450"/>
    <property type="match status" value="1"/>
</dbReference>
<gene>
    <name evidence="10" type="ORF">DEO72_LG5g1857</name>
</gene>
<keyword evidence="6" id="KW-0560">Oxidoreductase</keyword>
<evidence type="ECO:0000256" key="2">
    <source>
        <dbReference type="ARBA" id="ARBA00004370"/>
    </source>
</evidence>
<evidence type="ECO:0000313" key="11">
    <source>
        <dbReference type="Proteomes" id="UP000501690"/>
    </source>
</evidence>
<keyword evidence="11" id="KW-1185">Reference proteome</keyword>
<evidence type="ECO:0000256" key="7">
    <source>
        <dbReference type="ARBA" id="ARBA00023004"/>
    </source>
</evidence>
<dbReference type="GO" id="GO:0004497">
    <property type="term" value="F:monooxygenase activity"/>
    <property type="evidence" value="ECO:0007669"/>
    <property type="project" value="UniProtKB-KW"/>
</dbReference>
<name>A0A4D6LZJ9_VIGUN</name>
<keyword evidence="5" id="KW-0479">Metal-binding</keyword>
<accession>A0A4D6LZJ9</accession>
<evidence type="ECO:0000256" key="5">
    <source>
        <dbReference type="ARBA" id="ARBA00022723"/>
    </source>
</evidence>
<dbReference type="Proteomes" id="UP000501690">
    <property type="component" value="Linkage Group LG5"/>
</dbReference>
<dbReference type="GO" id="GO:0016020">
    <property type="term" value="C:membrane"/>
    <property type="evidence" value="ECO:0007669"/>
    <property type="project" value="UniProtKB-SubCell"/>
</dbReference>
<reference evidence="10 11" key="1">
    <citation type="submission" date="2019-04" db="EMBL/GenBank/DDBJ databases">
        <title>An improved genome assembly and genetic linkage map for asparagus bean, Vigna unguiculata ssp. sesquipedialis.</title>
        <authorList>
            <person name="Xia Q."/>
            <person name="Zhang R."/>
            <person name="Dong Y."/>
        </authorList>
    </citation>
    <scope>NUCLEOTIDE SEQUENCE [LARGE SCALE GENOMIC DNA]</scope>
    <source>
        <tissue evidence="10">Leaf</tissue>
    </source>
</reference>
<dbReference type="Gene3D" id="1.10.630.10">
    <property type="entry name" value="Cytochrome P450"/>
    <property type="match status" value="1"/>
</dbReference>
<comment type="subcellular location">
    <subcellularLocation>
        <location evidence="2">Membrane</location>
    </subcellularLocation>
</comment>
<keyword evidence="8" id="KW-0503">Monooxygenase</keyword>
<evidence type="ECO:0000256" key="6">
    <source>
        <dbReference type="ARBA" id="ARBA00023002"/>
    </source>
</evidence>
<dbReference type="GO" id="GO:0005506">
    <property type="term" value="F:iron ion binding"/>
    <property type="evidence" value="ECO:0007669"/>
    <property type="project" value="InterPro"/>
</dbReference>
<keyword evidence="7" id="KW-0408">Iron</keyword>
<evidence type="ECO:0000256" key="3">
    <source>
        <dbReference type="ARBA" id="ARBA00010617"/>
    </source>
</evidence>
<dbReference type="GO" id="GO:0016705">
    <property type="term" value="F:oxidoreductase activity, acting on paired donors, with incorporation or reduction of molecular oxygen"/>
    <property type="evidence" value="ECO:0007669"/>
    <property type="project" value="InterPro"/>
</dbReference>
<evidence type="ECO:0000256" key="4">
    <source>
        <dbReference type="ARBA" id="ARBA00022617"/>
    </source>
</evidence>
<dbReference type="AlphaFoldDB" id="A0A4D6LZJ9"/>
<organism evidence="10 11">
    <name type="scientific">Vigna unguiculata</name>
    <name type="common">Cowpea</name>
    <dbReference type="NCBI Taxonomy" id="3917"/>
    <lineage>
        <taxon>Eukaryota</taxon>
        <taxon>Viridiplantae</taxon>
        <taxon>Streptophyta</taxon>
        <taxon>Embryophyta</taxon>
        <taxon>Tracheophyta</taxon>
        <taxon>Spermatophyta</taxon>
        <taxon>Magnoliopsida</taxon>
        <taxon>eudicotyledons</taxon>
        <taxon>Gunneridae</taxon>
        <taxon>Pentapetalae</taxon>
        <taxon>rosids</taxon>
        <taxon>fabids</taxon>
        <taxon>Fabales</taxon>
        <taxon>Fabaceae</taxon>
        <taxon>Papilionoideae</taxon>
        <taxon>50 kb inversion clade</taxon>
        <taxon>NPAAA clade</taxon>
        <taxon>indigoferoid/millettioid clade</taxon>
        <taxon>Phaseoleae</taxon>
        <taxon>Vigna</taxon>
    </lineage>
</organism>
<dbReference type="PANTHER" id="PTHR47943">
    <property type="entry name" value="CYTOCHROME P450 93A3-LIKE"/>
    <property type="match status" value="1"/>
</dbReference>
<dbReference type="InterPro" id="IPR036396">
    <property type="entry name" value="Cyt_P450_sf"/>
</dbReference>
<evidence type="ECO:0000256" key="1">
    <source>
        <dbReference type="ARBA" id="ARBA00001971"/>
    </source>
</evidence>
<dbReference type="GO" id="GO:0020037">
    <property type="term" value="F:heme binding"/>
    <property type="evidence" value="ECO:0007669"/>
    <property type="project" value="InterPro"/>
</dbReference>
<evidence type="ECO:0000256" key="9">
    <source>
        <dbReference type="ARBA" id="ARBA00023136"/>
    </source>
</evidence>
<dbReference type="PANTHER" id="PTHR47943:SF9">
    <property type="entry name" value="CYTOCHROME P450"/>
    <property type="match status" value="1"/>
</dbReference>